<evidence type="ECO:0000256" key="5">
    <source>
        <dbReference type="ARBA" id="ARBA00022771"/>
    </source>
</evidence>
<feature type="binding site" evidence="11">
    <location>
        <position position="158"/>
    </location>
    <ligand>
        <name>Zn(2+)</name>
        <dbReference type="ChEBI" id="CHEBI:29105"/>
    </ligand>
</feature>
<reference evidence="14" key="1">
    <citation type="submission" date="2015-11" db="EMBL/GenBank/DDBJ databases">
        <title>De novo transcriptome assembly of four potential Pierce s Disease insect vectors from Arizona vineyards.</title>
        <authorList>
            <person name="Tassone E.E."/>
        </authorList>
    </citation>
    <scope>NUCLEOTIDE SEQUENCE</scope>
</reference>
<sequence length="926" mass="106430">DKYFTDHTKTKLIRTHQPVPTIFVNNIGHLLPQRSQPLEIDLPKISEEIEPNIVCECVLDPSQLPMNCEHPPISYHSNQVTRNKDYDPDTISKALVNLNPETELYELEELCRFCMNKAQEVCVDLFSESAEAAEIRKTCILLLKNKIDVRDRLPHKVCPQCVTDLGTCWRLMDQFRNADRYLRAVAKYSLFIGSENESENEDDVEELSDQELMKPIPNRALVMPLKSLKPVLEGTQSYLEDSGDNVKSTTDTNTDLVFKNTLQLDDDEESANPETAADSVLSVNQLLTPLSEQTSEIDLITETDQLWQSGMELICNNMVILPNQDLTVADPQELSVSEKVPDLTPENNYDEPLLIDLKHLEKGIELMNSSGFSSQDHLDREEDIQSVRIEPVSEYIDSELIERLGHNTGDVHCESGESVTDLTVSYKCLECYSLFSSYPALVDHVLINHQNIDKLSDDVNTSDFQNPTLLVEIPSIDDENTELRCLMCDSGEIYTSKENLTDHMRTSHTWKCTDSNIEFQKEKRLDHHTVAKREVRTECKICGKRLKTPQSRWKHERGHDQDCKEVCWQCGVVLRTKQGLHAHLMLHSSSSFPCKICNRPFKTDTLRLRHQAVHKTEPDEKKFLCDVCPKRFLHIESLKAHILTHSDEKKFKCGDCGKRFRKSLSLKNHEKIRAVSGECPRNRMWGRLTLKDTANLSCDICGRKFYKSAGVERHRKFHFCSGNPEIIKRLLDEPEVYACDICGRFVFSKIGFQGHLARHTGDQRPYKCDFCDKTFKYTNPFRIHERLHTGETPFMCRFCDKGFRSKLTMKTHESTHCSNEPHKCLICDKTFKSKRHLLNHCEVVHEDQGNRQCPECGKECPHRVSLQNHIKRTHVGRVEEEAVQYITEYLDTDVDFVDGDFNQDTENTDIGMDNNTYCSAGEDYVG</sequence>
<gene>
    <name evidence="14" type="ORF">g.14911</name>
</gene>
<evidence type="ECO:0000259" key="12">
    <source>
        <dbReference type="PROSITE" id="PS50157"/>
    </source>
</evidence>
<dbReference type="Pfam" id="PF00096">
    <property type="entry name" value="zf-C2H2"/>
    <property type="match status" value="2"/>
</dbReference>
<dbReference type="SMART" id="SM00355">
    <property type="entry name" value="ZnF_C2H2"/>
    <property type="match status" value="13"/>
</dbReference>
<feature type="domain" description="C2H2-type" evidence="12">
    <location>
        <begin position="822"/>
        <end position="850"/>
    </location>
</feature>
<evidence type="ECO:0000256" key="6">
    <source>
        <dbReference type="ARBA" id="ARBA00022833"/>
    </source>
</evidence>
<feature type="domain" description="C2H2-type" evidence="12">
    <location>
        <begin position="623"/>
        <end position="650"/>
    </location>
</feature>
<dbReference type="PROSITE" id="PS50157">
    <property type="entry name" value="ZINC_FINGER_C2H2_2"/>
    <property type="match status" value="9"/>
</dbReference>
<name>A0A1B6KCW9_9HEMI</name>
<dbReference type="PANTHER" id="PTHR24379:SF121">
    <property type="entry name" value="C2H2-TYPE DOMAIN-CONTAINING PROTEIN"/>
    <property type="match status" value="1"/>
</dbReference>
<evidence type="ECO:0000256" key="3">
    <source>
        <dbReference type="ARBA" id="ARBA00022723"/>
    </source>
</evidence>
<evidence type="ECO:0000256" key="10">
    <source>
        <dbReference type="PROSITE-ProRule" id="PRU00042"/>
    </source>
</evidence>
<protein>
    <recommendedName>
        <fullName evidence="15">Protein krueppel</fullName>
    </recommendedName>
</protein>
<dbReference type="SUPFAM" id="SSF57716">
    <property type="entry name" value="Glucocorticoid receptor-like (DNA-binding domain)"/>
    <property type="match status" value="1"/>
</dbReference>
<feature type="domain" description="C2H2-type" evidence="12">
    <location>
        <begin position="696"/>
        <end position="718"/>
    </location>
</feature>
<comment type="subcellular location">
    <subcellularLocation>
        <location evidence="1">Nucleus</location>
    </subcellularLocation>
</comment>
<dbReference type="EMBL" id="GEBQ01030691">
    <property type="protein sequence ID" value="JAT09286.1"/>
    <property type="molecule type" value="Transcribed_RNA"/>
</dbReference>
<accession>A0A1B6KCW9</accession>
<evidence type="ECO:0000259" key="13">
    <source>
        <dbReference type="PROSITE" id="PS51915"/>
    </source>
</evidence>
<keyword evidence="5 10" id="KW-0863">Zinc-finger</keyword>
<feature type="non-terminal residue" evidence="14">
    <location>
        <position position="1"/>
    </location>
</feature>
<feature type="binding site" evidence="11">
    <location>
        <position position="114"/>
    </location>
    <ligand>
        <name>Zn(2+)</name>
        <dbReference type="ChEBI" id="CHEBI:29105"/>
    </ligand>
</feature>
<comment type="similarity">
    <text evidence="2">Belongs to the krueppel C2H2-type zinc-finger protein family.</text>
</comment>
<dbReference type="FunFam" id="3.30.160.60:FF:000100">
    <property type="entry name" value="Zinc finger 45-like"/>
    <property type="match status" value="1"/>
</dbReference>
<evidence type="ECO:0000256" key="2">
    <source>
        <dbReference type="ARBA" id="ARBA00006991"/>
    </source>
</evidence>
<evidence type="ECO:0008006" key="15">
    <source>
        <dbReference type="Google" id="ProtNLM"/>
    </source>
</evidence>
<proteinExistence type="inferred from homology"/>
<keyword evidence="7" id="KW-0805">Transcription regulation</keyword>
<evidence type="ECO:0000256" key="7">
    <source>
        <dbReference type="ARBA" id="ARBA00023015"/>
    </source>
</evidence>
<dbReference type="GO" id="GO:0008270">
    <property type="term" value="F:zinc ion binding"/>
    <property type="evidence" value="ECO:0007669"/>
    <property type="project" value="UniProtKB-UniRule"/>
</dbReference>
<dbReference type="FunFam" id="3.30.160.60:FF:000193">
    <property type="entry name" value="Zinc finger protein 300"/>
    <property type="match status" value="1"/>
</dbReference>
<keyword evidence="4" id="KW-0677">Repeat</keyword>
<feature type="binding site" evidence="11">
    <location>
        <position position="111"/>
    </location>
    <ligand>
        <name>Zn(2+)</name>
        <dbReference type="ChEBI" id="CHEBI:29105"/>
    </ligand>
</feature>
<feature type="domain" description="C2H2-type" evidence="12">
    <location>
        <begin position="592"/>
        <end position="619"/>
    </location>
</feature>
<evidence type="ECO:0000256" key="1">
    <source>
        <dbReference type="ARBA" id="ARBA00004123"/>
    </source>
</evidence>
<dbReference type="InterPro" id="IPR013087">
    <property type="entry name" value="Znf_C2H2_type"/>
</dbReference>
<keyword evidence="9" id="KW-0539">Nucleus</keyword>
<dbReference type="InterPro" id="IPR036236">
    <property type="entry name" value="Znf_C2H2_sf"/>
</dbReference>
<dbReference type="AlphaFoldDB" id="A0A1B6KCW9"/>
<evidence type="ECO:0000256" key="11">
    <source>
        <dbReference type="PROSITE-ProRule" id="PRU01263"/>
    </source>
</evidence>
<evidence type="ECO:0000256" key="4">
    <source>
        <dbReference type="ARBA" id="ARBA00022737"/>
    </source>
</evidence>
<feature type="binding site" evidence="11">
    <location>
        <position position="161"/>
    </location>
    <ligand>
        <name>Zn(2+)</name>
        <dbReference type="ChEBI" id="CHEBI:29105"/>
    </ligand>
</feature>
<dbReference type="InterPro" id="IPR012934">
    <property type="entry name" value="Znf_AD"/>
</dbReference>
<feature type="domain" description="C2H2-type" evidence="12">
    <location>
        <begin position="851"/>
        <end position="879"/>
    </location>
</feature>
<dbReference type="SUPFAM" id="SSF57667">
    <property type="entry name" value="beta-beta-alpha zinc fingers"/>
    <property type="match status" value="6"/>
</dbReference>
<evidence type="ECO:0000256" key="8">
    <source>
        <dbReference type="ARBA" id="ARBA00023163"/>
    </source>
</evidence>
<keyword evidence="3 11" id="KW-0479">Metal-binding</keyword>
<feature type="domain" description="C2H2-type" evidence="12">
    <location>
        <begin position="794"/>
        <end position="821"/>
    </location>
</feature>
<feature type="domain" description="C2H2-type" evidence="12">
    <location>
        <begin position="737"/>
        <end position="764"/>
    </location>
</feature>
<evidence type="ECO:0000313" key="14">
    <source>
        <dbReference type="EMBL" id="JAT09286.1"/>
    </source>
</evidence>
<dbReference type="PROSITE" id="PS51915">
    <property type="entry name" value="ZAD"/>
    <property type="match status" value="1"/>
</dbReference>
<dbReference type="GO" id="GO:0005634">
    <property type="term" value="C:nucleus"/>
    <property type="evidence" value="ECO:0007669"/>
    <property type="project" value="UniProtKB-SubCell"/>
</dbReference>
<dbReference type="PROSITE" id="PS00028">
    <property type="entry name" value="ZINC_FINGER_C2H2_1"/>
    <property type="match status" value="11"/>
</dbReference>
<dbReference type="SMART" id="SM00868">
    <property type="entry name" value="zf-AD"/>
    <property type="match status" value="1"/>
</dbReference>
<feature type="domain" description="ZAD" evidence="13">
    <location>
        <begin position="109"/>
        <end position="185"/>
    </location>
</feature>
<feature type="domain" description="C2H2-type" evidence="12">
    <location>
        <begin position="766"/>
        <end position="793"/>
    </location>
</feature>
<keyword evidence="6 11" id="KW-0862">Zinc</keyword>
<organism evidence="14">
    <name type="scientific">Graphocephala atropunctata</name>
    <dbReference type="NCBI Taxonomy" id="36148"/>
    <lineage>
        <taxon>Eukaryota</taxon>
        <taxon>Metazoa</taxon>
        <taxon>Ecdysozoa</taxon>
        <taxon>Arthropoda</taxon>
        <taxon>Hexapoda</taxon>
        <taxon>Insecta</taxon>
        <taxon>Pterygota</taxon>
        <taxon>Neoptera</taxon>
        <taxon>Paraneoptera</taxon>
        <taxon>Hemiptera</taxon>
        <taxon>Auchenorrhyncha</taxon>
        <taxon>Membracoidea</taxon>
        <taxon>Cicadellidae</taxon>
        <taxon>Cicadellinae</taxon>
        <taxon>Cicadellini</taxon>
        <taxon>Graphocephala</taxon>
    </lineage>
</organism>
<dbReference type="PANTHER" id="PTHR24379">
    <property type="entry name" value="KRAB AND ZINC FINGER DOMAIN-CONTAINING"/>
    <property type="match status" value="1"/>
</dbReference>
<keyword evidence="8" id="KW-0804">Transcription</keyword>
<evidence type="ECO:0000256" key="9">
    <source>
        <dbReference type="ARBA" id="ARBA00023242"/>
    </source>
</evidence>
<dbReference type="Gene3D" id="3.30.160.60">
    <property type="entry name" value="Classic Zinc Finger"/>
    <property type="match status" value="7"/>
</dbReference>
<feature type="domain" description="C2H2-type" evidence="12">
    <location>
        <begin position="651"/>
        <end position="680"/>
    </location>
</feature>